<dbReference type="Gene3D" id="3.30.40.10">
    <property type="entry name" value="Zinc/RING finger domain, C3HC4 (zinc finger)"/>
    <property type="match status" value="1"/>
</dbReference>
<dbReference type="EMBL" id="JBJJXI010000111">
    <property type="protein sequence ID" value="KAL3391357.1"/>
    <property type="molecule type" value="Genomic_DNA"/>
</dbReference>
<dbReference type="GO" id="GO:0008270">
    <property type="term" value="F:zinc ion binding"/>
    <property type="evidence" value="ECO:0007669"/>
    <property type="project" value="UniProtKB-KW"/>
</dbReference>
<keyword evidence="6 11" id="KW-0378">Hydrolase</keyword>
<evidence type="ECO:0000256" key="8">
    <source>
        <dbReference type="ARBA" id="ARBA00023172"/>
    </source>
</evidence>
<comment type="function">
    <text evidence="11">Catalytic subunit of a heterodimeric structure-specific endonuclease that resolves DNA secondary structures generated during DNA repair and recombination. Has endonuclease activity towards branched DNA substrates, introducing single-strand cuts in duplex DNA close to junctions with ss-DNA.</text>
</comment>
<accession>A0ABD2WE18</accession>
<evidence type="ECO:0000256" key="4">
    <source>
        <dbReference type="ARBA" id="ARBA00022763"/>
    </source>
</evidence>
<dbReference type="PROSITE" id="PS50164">
    <property type="entry name" value="GIY_YIG"/>
    <property type="match status" value="1"/>
</dbReference>
<dbReference type="InterPro" id="IPR035901">
    <property type="entry name" value="GIY-YIG_endonuc_sf"/>
</dbReference>
<evidence type="ECO:0000256" key="1">
    <source>
        <dbReference type="ARBA" id="ARBA00022722"/>
    </source>
</evidence>
<dbReference type="CDD" id="cd10455">
    <property type="entry name" value="GIY-YIG_SLX1"/>
    <property type="match status" value="1"/>
</dbReference>
<dbReference type="GO" id="GO:0006281">
    <property type="term" value="P:DNA repair"/>
    <property type="evidence" value="ECO:0007669"/>
    <property type="project" value="UniProtKB-UniRule"/>
</dbReference>
<dbReference type="FunFam" id="3.40.1440.10:FF:000008">
    <property type="entry name" value="Structure-specific endonuclease subunit SLX1 homolog"/>
    <property type="match status" value="1"/>
</dbReference>
<dbReference type="GO" id="GO:0006310">
    <property type="term" value="P:DNA recombination"/>
    <property type="evidence" value="ECO:0007669"/>
    <property type="project" value="UniProtKB-UniRule"/>
</dbReference>
<evidence type="ECO:0000256" key="2">
    <source>
        <dbReference type="ARBA" id="ARBA00022723"/>
    </source>
</evidence>
<dbReference type="Pfam" id="PF01541">
    <property type="entry name" value="GIY-YIG"/>
    <property type="match status" value="1"/>
</dbReference>
<dbReference type="InterPro" id="IPR000305">
    <property type="entry name" value="GIY-YIG_endonuc"/>
</dbReference>
<keyword evidence="15" id="KW-1185">Reference proteome</keyword>
<feature type="region of interest" description="Disordered" evidence="12">
    <location>
        <begin position="270"/>
        <end position="291"/>
    </location>
</feature>
<feature type="region of interest" description="Disordered" evidence="12">
    <location>
        <begin position="156"/>
        <end position="189"/>
    </location>
</feature>
<keyword evidence="3 11" id="KW-0255">Endonuclease</keyword>
<evidence type="ECO:0000256" key="5">
    <source>
        <dbReference type="ARBA" id="ARBA00022771"/>
    </source>
</evidence>
<dbReference type="Gene3D" id="3.40.1440.10">
    <property type="entry name" value="GIY-YIG endonuclease"/>
    <property type="match status" value="1"/>
</dbReference>
<evidence type="ECO:0000259" key="13">
    <source>
        <dbReference type="PROSITE" id="PS50164"/>
    </source>
</evidence>
<dbReference type="InterPro" id="IPR013083">
    <property type="entry name" value="Znf_RING/FYVE/PHD"/>
</dbReference>
<gene>
    <name evidence="14" type="ORF">TKK_014074</name>
</gene>
<dbReference type="HAMAP" id="MF_03100">
    <property type="entry name" value="Endonuc_su_Slx1"/>
    <property type="match status" value="1"/>
</dbReference>
<dbReference type="InterPro" id="IPR050381">
    <property type="entry name" value="SLX1_endonuclease"/>
</dbReference>
<evidence type="ECO:0000256" key="9">
    <source>
        <dbReference type="ARBA" id="ARBA00023204"/>
    </source>
</evidence>
<feature type="compositionally biased region" description="Acidic residues" evidence="12">
    <location>
        <begin position="281"/>
        <end position="291"/>
    </location>
</feature>
<dbReference type="PANTHER" id="PTHR20208:SF10">
    <property type="entry name" value="STRUCTURE-SPECIFIC ENDONUCLEASE SUBUNIT SLX1"/>
    <property type="match status" value="1"/>
</dbReference>
<evidence type="ECO:0000256" key="10">
    <source>
        <dbReference type="ARBA" id="ARBA00023242"/>
    </source>
</evidence>
<protein>
    <recommendedName>
        <fullName evidence="11">Structure-specific endonuclease subunit SLX1 homolog</fullName>
        <ecNumber evidence="11">3.1.-.-</ecNumber>
    </recommendedName>
</protein>
<keyword evidence="7" id="KW-0862">Zinc</keyword>
<dbReference type="GO" id="GO:0004520">
    <property type="term" value="F:DNA endonuclease activity"/>
    <property type="evidence" value="ECO:0007669"/>
    <property type="project" value="UniProtKB-UniRule"/>
</dbReference>
<dbReference type="AlphaFoldDB" id="A0ABD2WE18"/>
<keyword evidence="5" id="KW-0863">Zinc-finger</keyword>
<dbReference type="Proteomes" id="UP001627154">
    <property type="component" value="Unassembled WGS sequence"/>
</dbReference>
<keyword evidence="2" id="KW-0479">Metal-binding</keyword>
<evidence type="ECO:0000256" key="7">
    <source>
        <dbReference type="ARBA" id="ARBA00022833"/>
    </source>
</evidence>
<dbReference type="InterPro" id="IPR027520">
    <property type="entry name" value="Slx1"/>
</dbReference>
<comment type="similarity">
    <text evidence="11">Belongs to the SLX1 family.</text>
</comment>
<comment type="cofactor">
    <cofactor evidence="11">
        <name>a divalent metal cation</name>
        <dbReference type="ChEBI" id="CHEBI:60240"/>
    </cofactor>
</comment>
<comment type="caution">
    <text evidence="11">Lacks conserved residue(s) required for the propagation of feature annotation.</text>
</comment>
<dbReference type="GO" id="GO:0033557">
    <property type="term" value="C:Slx1-Slx4 complex"/>
    <property type="evidence" value="ECO:0007669"/>
    <property type="project" value="UniProtKB-UniRule"/>
</dbReference>
<comment type="caution">
    <text evidence="14">The sequence shown here is derived from an EMBL/GenBank/DDBJ whole genome shotgun (WGS) entry which is preliminary data.</text>
</comment>
<keyword evidence="1 11" id="KW-0540">Nuclease</keyword>
<keyword evidence="4 11" id="KW-0227">DNA damage</keyword>
<keyword evidence="8 11" id="KW-0233">DNA recombination</keyword>
<comment type="subcellular location">
    <subcellularLocation>
        <location evidence="11">Nucleus</location>
    </subcellularLocation>
</comment>
<evidence type="ECO:0000256" key="11">
    <source>
        <dbReference type="HAMAP-Rule" id="MF_03100"/>
    </source>
</evidence>
<feature type="domain" description="GIY-YIG" evidence="13">
    <location>
        <begin position="10"/>
        <end position="95"/>
    </location>
</feature>
<sequence length="291" mass="33388">MANEPQVVEHFFGVYLLYCKNPKYKGRTYIGYTVDPRRRINQHNAGQKFGGAWRTSNRGPWEMVLIIHGFPNSTSALRFEWAWQHPQLSRRLKHVGKKRARQKTFDYLLEVCSAMLNCGPWNKLPLTVRWLDDEFGQKYSTQLTPPLHMPISYGKVTSRKKKTTTSIDKAKEDKRRAKKNEEPRIQEEEREEKMEQCSLCLEPVLPDHRVNCIKPDCALVAHLVCLAKLFCKESGDILPVEGSCPICATDVLWGDLIRKKIGCNLHIDADVDESGSSSSSSEEDDDYQSDD</sequence>
<reference evidence="14 15" key="1">
    <citation type="journal article" date="2024" name="bioRxiv">
        <title>A reference genome for Trichogramma kaykai: A tiny desert-dwelling parasitoid wasp with competing sex-ratio distorters.</title>
        <authorList>
            <person name="Culotta J."/>
            <person name="Lindsey A.R."/>
        </authorList>
    </citation>
    <scope>NUCLEOTIDE SEQUENCE [LARGE SCALE GENOMIC DNA]</scope>
    <source>
        <strain evidence="14 15">KSX58</strain>
    </source>
</reference>
<dbReference type="GO" id="GO:0016787">
    <property type="term" value="F:hydrolase activity"/>
    <property type="evidence" value="ECO:0007669"/>
    <property type="project" value="UniProtKB-KW"/>
</dbReference>
<feature type="compositionally biased region" description="Basic and acidic residues" evidence="12">
    <location>
        <begin position="168"/>
        <end position="189"/>
    </location>
</feature>
<dbReference type="EC" id="3.1.-.-" evidence="11"/>
<keyword evidence="10 11" id="KW-0539">Nucleus</keyword>
<dbReference type="SUPFAM" id="SSF82771">
    <property type="entry name" value="GIY-YIG endonuclease"/>
    <property type="match status" value="1"/>
</dbReference>
<keyword evidence="9 11" id="KW-0234">DNA repair</keyword>
<evidence type="ECO:0000313" key="14">
    <source>
        <dbReference type="EMBL" id="KAL3391357.1"/>
    </source>
</evidence>
<name>A0ABD2WE18_9HYME</name>
<proteinExistence type="inferred from homology"/>
<evidence type="ECO:0000256" key="3">
    <source>
        <dbReference type="ARBA" id="ARBA00022759"/>
    </source>
</evidence>
<dbReference type="InterPro" id="IPR048749">
    <property type="entry name" value="SLX1_C"/>
</dbReference>
<dbReference type="Pfam" id="PF21202">
    <property type="entry name" value="SLX1_C"/>
    <property type="match status" value="1"/>
</dbReference>
<evidence type="ECO:0000256" key="12">
    <source>
        <dbReference type="SAM" id="MobiDB-lite"/>
    </source>
</evidence>
<dbReference type="PANTHER" id="PTHR20208">
    <property type="entry name" value="STRUCTURE-SPECIFIC ENDONUCLEASE SUBUNIT SLX1"/>
    <property type="match status" value="1"/>
</dbReference>
<evidence type="ECO:0000256" key="6">
    <source>
        <dbReference type="ARBA" id="ARBA00022801"/>
    </source>
</evidence>
<comment type="subunit">
    <text evidence="11">Forms a heterodimer with a member of the SLX4 family.</text>
</comment>
<organism evidence="14 15">
    <name type="scientific">Trichogramma kaykai</name>
    <dbReference type="NCBI Taxonomy" id="54128"/>
    <lineage>
        <taxon>Eukaryota</taxon>
        <taxon>Metazoa</taxon>
        <taxon>Ecdysozoa</taxon>
        <taxon>Arthropoda</taxon>
        <taxon>Hexapoda</taxon>
        <taxon>Insecta</taxon>
        <taxon>Pterygota</taxon>
        <taxon>Neoptera</taxon>
        <taxon>Endopterygota</taxon>
        <taxon>Hymenoptera</taxon>
        <taxon>Apocrita</taxon>
        <taxon>Proctotrupomorpha</taxon>
        <taxon>Chalcidoidea</taxon>
        <taxon>Trichogrammatidae</taxon>
        <taxon>Trichogramma</taxon>
    </lineage>
</organism>
<evidence type="ECO:0000313" key="15">
    <source>
        <dbReference type="Proteomes" id="UP001627154"/>
    </source>
</evidence>